<dbReference type="Proteomes" id="UP000033869">
    <property type="component" value="Unassembled WGS sequence"/>
</dbReference>
<dbReference type="EMBL" id="LCBL01000006">
    <property type="protein sequence ID" value="KKS08660.1"/>
    <property type="molecule type" value="Genomic_DNA"/>
</dbReference>
<reference evidence="3 4" key="1">
    <citation type="journal article" date="2015" name="Nature">
        <title>rRNA introns, odd ribosomes, and small enigmatic genomes across a large radiation of phyla.</title>
        <authorList>
            <person name="Brown C.T."/>
            <person name="Hug L.A."/>
            <person name="Thomas B.C."/>
            <person name="Sharon I."/>
            <person name="Castelle C.J."/>
            <person name="Singh A."/>
            <person name="Wilkins M.J."/>
            <person name="Williams K.H."/>
            <person name="Banfield J.F."/>
        </authorList>
    </citation>
    <scope>NUCLEOTIDE SEQUENCE [LARGE SCALE GENOMIC DNA]</scope>
</reference>
<gene>
    <name evidence="3" type="ORF">UU65_C0006G0030</name>
</gene>
<dbReference type="Pfam" id="PF00535">
    <property type="entry name" value="Glycos_transf_2"/>
    <property type="match status" value="1"/>
</dbReference>
<dbReference type="InterPro" id="IPR029044">
    <property type="entry name" value="Nucleotide-diphossugar_trans"/>
</dbReference>
<dbReference type="InterPro" id="IPR001173">
    <property type="entry name" value="Glyco_trans_2-like"/>
</dbReference>
<dbReference type="Gene3D" id="3.90.550.10">
    <property type="entry name" value="Spore Coat Polysaccharide Biosynthesis Protein SpsA, Chain A"/>
    <property type="match status" value="1"/>
</dbReference>
<dbReference type="SUPFAM" id="SSF53448">
    <property type="entry name" value="Nucleotide-diphospho-sugar transferases"/>
    <property type="match status" value="1"/>
</dbReference>
<dbReference type="AlphaFoldDB" id="A0A0G0W6T1"/>
<name>A0A0G0W6T1_UNCC2</name>
<comment type="caution">
    <text evidence="3">The sequence shown here is derived from an EMBL/GenBank/DDBJ whole genome shotgun (WGS) entry which is preliminary data.</text>
</comment>
<organism evidence="3 4">
    <name type="scientific">candidate division CPR2 bacterium GW2011_GWC1_41_48</name>
    <dbReference type="NCBI Taxonomy" id="1618344"/>
    <lineage>
        <taxon>Bacteria</taxon>
        <taxon>Bacteria division CPR2</taxon>
    </lineage>
</organism>
<keyword evidence="1" id="KW-0472">Membrane</keyword>
<feature type="transmembrane region" description="Helical" evidence="1">
    <location>
        <begin position="219"/>
        <end position="236"/>
    </location>
</feature>
<evidence type="ECO:0000259" key="2">
    <source>
        <dbReference type="Pfam" id="PF00535"/>
    </source>
</evidence>
<dbReference type="PANTHER" id="PTHR48090:SF7">
    <property type="entry name" value="RFBJ PROTEIN"/>
    <property type="match status" value="1"/>
</dbReference>
<sequence>MYKNKKIVVVTPAYNEANHIADVIDGLPEYIDNIVIVDDCSTDNTEEIVKKHKSKKVIYLKNGKNMGAGYSVTAAINKAKEVKADITITMAGDNQMDPKYVPSLLDALIDEGYDCAKGNRFYSKEGLKGMPRHRVWGSIILTFMTRMASGYWTIFDTQNGYYALGSKALYQIDFNSLTKGFPYENDLWINLNILGLKFKDVPIPAKYGDEVSYMKMWKIIPQFTLFLVGGFFRRIYKKYVLRGIHPIFLFFLFGSILFLWGIIFGAYAWHRSAITGDPATTGTVMISAIPFLMGFEMLLWALVLDIQEDPK</sequence>
<keyword evidence="1" id="KW-0812">Transmembrane</keyword>
<accession>A0A0G0W6T1</accession>
<evidence type="ECO:0000313" key="3">
    <source>
        <dbReference type="EMBL" id="KKS08660.1"/>
    </source>
</evidence>
<keyword evidence="1" id="KW-1133">Transmembrane helix</keyword>
<feature type="transmembrane region" description="Helical" evidence="1">
    <location>
        <begin position="282"/>
        <end position="304"/>
    </location>
</feature>
<feature type="transmembrane region" description="Helical" evidence="1">
    <location>
        <begin position="248"/>
        <end position="270"/>
    </location>
</feature>
<evidence type="ECO:0000256" key="1">
    <source>
        <dbReference type="SAM" id="Phobius"/>
    </source>
</evidence>
<feature type="domain" description="Glycosyltransferase 2-like" evidence="2">
    <location>
        <begin position="9"/>
        <end position="158"/>
    </location>
</feature>
<dbReference type="PANTHER" id="PTHR48090">
    <property type="entry name" value="UNDECAPRENYL-PHOSPHATE 4-DEOXY-4-FORMAMIDO-L-ARABINOSE TRANSFERASE-RELATED"/>
    <property type="match status" value="1"/>
</dbReference>
<dbReference type="CDD" id="cd04179">
    <property type="entry name" value="DPM_DPG-synthase_like"/>
    <property type="match status" value="1"/>
</dbReference>
<proteinExistence type="predicted"/>
<dbReference type="InterPro" id="IPR050256">
    <property type="entry name" value="Glycosyltransferase_2"/>
</dbReference>
<protein>
    <recommendedName>
        <fullName evidence="2">Glycosyltransferase 2-like domain-containing protein</fullName>
    </recommendedName>
</protein>
<feature type="transmembrane region" description="Helical" evidence="1">
    <location>
        <begin position="135"/>
        <end position="154"/>
    </location>
</feature>
<evidence type="ECO:0000313" key="4">
    <source>
        <dbReference type="Proteomes" id="UP000033869"/>
    </source>
</evidence>